<evidence type="ECO:0000256" key="2">
    <source>
        <dbReference type="ARBA" id="ARBA00023125"/>
    </source>
</evidence>
<dbReference type="SUPFAM" id="SSF48498">
    <property type="entry name" value="Tetracyclin repressor-like, C-terminal domain"/>
    <property type="match status" value="1"/>
</dbReference>
<protein>
    <submittedName>
        <fullName evidence="6">AcrR family transcriptional regulator</fullName>
    </submittedName>
</protein>
<comment type="caution">
    <text evidence="6">The sequence shown here is derived from an EMBL/GenBank/DDBJ whole genome shotgun (WGS) entry which is preliminary data.</text>
</comment>
<feature type="DNA-binding region" description="H-T-H motif" evidence="4">
    <location>
        <begin position="33"/>
        <end position="52"/>
    </location>
</feature>
<gene>
    <name evidence="6" type="ORF">J2045_002768</name>
</gene>
<dbReference type="PANTHER" id="PTHR30055">
    <property type="entry name" value="HTH-TYPE TRANSCRIPTIONAL REGULATOR RUTR"/>
    <property type="match status" value="1"/>
</dbReference>
<keyword evidence="2 4" id="KW-0238">DNA-binding</keyword>
<accession>A0ABU0G8Q5</accession>
<dbReference type="Pfam" id="PF13305">
    <property type="entry name" value="TetR_C_33"/>
    <property type="match status" value="1"/>
</dbReference>
<sequence length="202" mass="22045">MARQKSYHHGDLRQALIGTGLDMLEEQGLEGLTLRKLAARVGVSHAAPEHHFPTLRHLMTAFAVEGFRLFAASMREAMAAAPDDPAEQLRAASRGYLTFARSRPHLFRLMFTANRLDWDDPAIGPPANAAHAVLEEISLPVARRMKLDTPEGRAAVEQLVWSQIHGHAHLMIDGKLPPEGDGGTGCEPFVAPLDLASVLLPE</sequence>
<keyword evidence="1" id="KW-0805">Transcription regulation</keyword>
<evidence type="ECO:0000313" key="7">
    <source>
        <dbReference type="Proteomes" id="UP001238496"/>
    </source>
</evidence>
<name>A0ABU0G8Q5_9HYPH</name>
<dbReference type="Gene3D" id="1.10.357.10">
    <property type="entry name" value="Tetracycline Repressor, domain 2"/>
    <property type="match status" value="1"/>
</dbReference>
<dbReference type="InterPro" id="IPR025996">
    <property type="entry name" value="MT1864/Rv1816-like_C"/>
</dbReference>
<dbReference type="InterPro" id="IPR001647">
    <property type="entry name" value="HTH_TetR"/>
</dbReference>
<evidence type="ECO:0000256" key="1">
    <source>
        <dbReference type="ARBA" id="ARBA00023015"/>
    </source>
</evidence>
<evidence type="ECO:0000259" key="5">
    <source>
        <dbReference type="PROSITE" id="PS50977"/>
    </source>
</evidence>
<evidence type="ECO:0000313" key="6">
    <source>
        <dbReference type="EMBL" id="MDQ0421728.1"/>
    </source>
</evidence>
<proteinExistence type="predicted"/>
<organism evidence="6 7">
    <name type="scientific">Peteryoungia aggregata LMG 23059</name>
    <dbReference type="NCBI Taxonomy" id="1368425"/>
    <lineage>
        <taxon>Bacteria</taxon>
        <taxon>Pseudomonadati</taxon>
        <taxon>Pseudomonadota</taxon>
        <taxon>Alphaproteobacteria</taxon>
        <taxon>Hyphomicrobiales</taxon>
        <taxon>Rhizobiaceae</taxon>
        <taxon>Peteryoungia</taxon>
    </lineage>
</organism>
<reference evidence="6 7" key="1">
    <citation type="submission" date="2023-07" db="EMBL/GenBank/DDBJ databases">
        <title>Genomic Encyclopedia of Type Strains, Phase IV (KMG-IV): sequencing the most valuable type-strain genomes for metagenomic binning, comparative biology and taxonomic classification.</title>
        <authorList>
            <person name="Goeker M."/>
        </authorList>
    </citation>
    <scope>NUCLEOTIDE SEQUENCE [LARGE SCALE GENOMIC DNA]</scope>
    <source>
        <strain evidence="6 7">DSM 1111</strain>
    </source>
</reference>
<feature type="domain" description="HTH tetR-type" evidence="5">
    <location>
        <begin position="10"/>
        <end position="70"/>
    </location>
</feature>
<evidence type="ECO:0000256" key="3">
    <source>
        <dbReference type="ARBA" id="ARBA00023163"/>
    </source>
</evidence>
<dbReference type="InterPro" id="IPR050109">
    <property type="entry name" value="HTH-type_TetR-like_transc_reg"/>
</dbReference>
<keyword evidence="7" id="KW-1185">Reference proteome</keyword>
<dbReference type="EMBL" id="JAUSUW010000007">
    <property type="protein sequence ID" value="MDQ0421728.1"/>
    <property type="molecule type" value="Genomic_DNA"/>
</dbReference>
<dbReference type="Proteomes" id="UP001238496">
    <property type="component" value="Unassembled WGS sequence"/>
</dbReference>
<evidence type="ECO:0000256" key="4">
    <source>
        <dbReference type="PROSITE-ProRule" id="PRU00335"/>
    </source>
</evidence>
<keyword evidence="3" id="KW-0804">Transcription</keyword>
<dbReference type="PROSITE" id="PS50977">
    <property type="entry name" value="HTH_TETR_2"/>
    <property type="match status" value="1"/>
</dbReference>
<dbReference type="RefSeq" id="WP_307373628.1">
    <property type="nucleotide sequence ID" value="NZ_JAUSUW010000007.1"/>
</dbReference>
<dbReference type="InterPro" id="IPR036271">
    <property type="entry name" value="Tet_transcr_reg_TetR-rel_C_sf"/>
</dbReference>
<dbReference type="PANTHER" id="PTHR30055:SF220">
    <property type="entry name" value="TETR-FAMILY REGULATORY PROTEIN"/>
    <property type="match status" value="1"/>
</dbReference>
<dbReference type="InterPro" id="IPR009057">
    <property type="entry name" value="Homeodomain-like_sf"/>
</dbReference>
<dbReference type="SUPFAM" id="SSF46689">
    <property type="entry name" value="Homeodomain-like"/>
    <property type="match status" value="1"/>
</dbReference>